<comment type="caution">
    <text evidence="2">The sequence shown here is derived from an EMBL/GenBank/DDBJ whole genome shotgun (WGS) entry which is preliminary data.</text>
</comment>
<gene>
    <name evidence="2" type="ORF">TH25_25185</name>
</gene>
<dbReference type="Pfam" id="PF03009">
    <property type="entry name" value="GDPD"/>
    <property type="match status" value="1"/>
</dbReference>
<dbReference type="Gene3D" id="3.20.20.190">
    <property type="entry name" value="Phosphatidylinositol (PI) phosphodiesterase"/>
    <property type="match status" value="1"/>
</dbReference>
<dbReference type="Proteomes" id="UP000252517">
    <property type="component" value="Unassembled WGS sequence"/>
</dbReference>
<name>A0A367WI21_9PROT</name>
<dbReference type="PANTHER" id="PTHR46211">
    <property type="entry name" value="GLYCEROPHOSPHORYL DIESTER PHOSPHODIESTERASE"/>
    <property type="match status" value="1"/>
</dbReference>
<proteinExistence type="predicted"/>
<feature type="domain" description="GP-PDE" evidence="1">
    <location>
        <begin position="6"/>
        <end position="241"/>
    </location>
</feature>
<dbReference type="EMBL" id="JPWH01000048">
    <property type="protein sequence ID" value="RCK40132.1"/>
    <property type="molecule type" value="Genomic_DNA"/>
</dbReference>
<organism evidence="2 3">
    <name type="scientific">Thalassospira profundimaris</name>
    <dbReference type="NCBI Taxonomy" id="502049"/>
    <lineage>
        <taxon>Bacteria</taxon>
        <taxon>Pseudomonadati</taxon>
        <taxon>Pseudomonadota</taxon>
        <taxon>Alphaproteobacteria</taxon>
        <taxon>Rhodospirillales</taxon>
        <taxon>Thalassospiraceae</taxon>
        <taxon>Thalassospira</taxon>
    </lineage>
</organism>
<evidence type="ECO:0000259" key="1">
    <source>
        <dbReference type="PROSITE" id="PS51704"/>
    </source>
</evidence>
<protein>
    <submittedName>
        <fullName evidence="2">Glycerophosphodiester phosphodiesterase</fullName>
    </submittedName>
</protein>
<dbReference type="GO" id="GO:0008081">
    <property type="term" value="F:phosphoric diester hydrolase activity"/>
    <property type="evidence" value="ECO:0007669"/>
    <property type="project" value="InterPro"/>
</dbReference>
<dbReference type="SUPFAM" id="SSF51695">
    <property type="entry name" value="PLC-like phosphodiesterases"/>
    <property type="match status" value="1"/>
</dbReference>
<dbReference type="PANTHER" id="PTHR46211:SF1">
    <property type="entry name" value="GLYCEROPHOSPHODIESTER PHOSPHODIESTERASE, CYTOPLASMIC"/>
    <property type="match status" value="1"/>
</dbReference>
<reference evidence="2 3" key="1">
    <citation type="submission" date="2014-07" db="EMBL/GenBank/DDBJ databases">
        <title>Draft genome sequence of Thalassospira profundimaris S25-3-2.</title>
        <authorList>
            <person name="Lai Q."/>
            <person name="Shao Z."/>
        </authorList>
    </citation>
    <scope>NUCLEOTIDE SEQUENCE [LARGE SCALE GENOMIC DNA]</scope>
    <source>
        <strain evidence="2 3">S25-3-2</strain>
    </source>
</reference>
<dbReference type="InterPro" id="IPR030395">
    <property type="entry name" value="GP_PDE_dom"/>
</dbReference>
<evidence type="ECO:0000313" key="2">
    <source>
        <dbReference type="EMBL" id="RCK40132.1"/>
    </source>
</evidence>
<dbReference type="GO" id="GO:0006629">
    <property type="term" value="P:lipid metabolic process"/>
    <property type="evidence" value="ECO:0007669"/>
    <property type="project" value="InterPro"/>
</dbReference>
<dbReference type="AlphaFoldDB" id="A0A367WI21"/>
<accession>A0A367WI21</accession>
<dbReference type="InterPro" id="IPR017946">
    <property type="entry name" value="PLC-like_Pdiesterase_TIM-brl"/>
</dbReference>
<evidence type="ECO:0000313" key="3">
    <source>
        <dbReference type="Proteomes" id="UP000252517"/>
    </source>
</evidence>
<sequence>MMIRIPHIVAHRGASIEAPENTIAAFRVAQARGVNWIECDVTLSADDQCVLIHDDTLERTTNGSGPIHHHDLATLRQLDAGAWFSDIYKGERIPTLSETLDTLAALGMGVNLEIKPSGCDAMKLAGEVAREIANRKDVPILLSSFDRDIVAKMAGLCPDHDCGWLVEEIPGDWQAEYKRLKASALHVDHKQLTAEMCAEITGENVPLICYTVNDPDRARSLLSWGVSSIITDNPALMTTVIPPIK</sequence>
<dbReference type="PROSITE" id="PS51704">
    <property type="entry name" value="GP_PDE"/>
    <property type="match status" value="1"/>
</dbReference>